<gene>
    <name evidence="1" type="ORF">DCAR_0727204</name>
</gene>
<accession>A0AAF0XGP7</accession>
<dbReference type="InterPro" id="IPR010683">
    <property type="entry name" value="DUF1262"/>
</dbReference>
<dbReference type="EMBL" id="CP093349">
    <property type="protein sequence ID" value="WOH07770.1"/>
    <property type="molecule type" value="Genomic_DNA"/>
</dbReference>
<dbReference type="PANTHER" id="PTHR31050:SF3">
    <property type="entry name" value="OS08G0412800 PROTEIN"/>
    <property type="match status" value="1"/>
</dbReference>
<dbReference type="Pfam" id="PF06880">
    <property type="entry name" value="DUF1262"/>
    <property type="match status" value="1"/>
</dbReference>
<keyword evidence="2" id="KW-1185">Reference proteome</keyword>
<proteinExistence type="predicted"/>
<sequence length="395" mass="45229">MYVTRLLSHYRNNPEFLSLPLQGPNSGYLVIQDEESEIYSCFGLCKNRILIDLPFPQNKILTTIHSSGAGEHRHTSYQDATFVPVLNQPLSSKRYYVIETHGKRKGMAYACSKEEDMTTCCFCRCVKDVKPRPFDPQDVYQQFEIANCDSACSQRGTFYTKSVTQDAFPPGFLRTKGWQISTKTPKNYTLGEALGIDSALRAHLPSLNFPLSHKSSKAVVVGKWYCPFIFIKDGTSTPRDQMANSMFYEMTLEQRWEKIFEFDYTDHGNVVMVDAVVPRESVLVGGREAVWNKKNVVGNTIWFKSFGSQGEDASVGLSLEIVERMKWEEERVGWAGGDEREVRVNRVEEFRGDAEGWKKFGCYVLVESFVLKRMNGSVVMTYDFMHTHQIKCTWE</sequence>
<dbReference type="Proteomes" id="UP000077755">
    <property type="component" value="Chromosome 7"/>
</dbReference>
<organism evidence="1 2">
    <name type="scientific">Daucus carota subsp. sativus</name>
    <name type="common">Carrot</name>
    <dbReference type="NCBI Taxonomy" id="79200"/>
    <lineage>
        <taxon>Eukaryota</taxon>
        <taxon>Viridiplantae</taxon>
        <taxon>Streptophyta</taxon>
        <taxon>Embryophyta</taxon>
        <taxon>Tracheophyta</taxon>
        <taxon>Spermatophyta</taxon>
        <taxon>Magnoliopsida</taxon>
        <taxon>eudicotyledons</taxon>
        <taxon>Gunneridae</taxon>
        <taxon>Pentapetalae</taxon>
        <taxon>asterids</taxon>
        <taxon>campanulids</taxon>
        <taxon>Apiales</taxon>
        <taxon>Apiaceae</taxon>
        <taxon>Apioideae</taxon>
        <taxon>Scandiceae</taxon>
        <taxon>Daucinae</taxon>
        <taxon>Daucus</taxon>
        <taxon>Daucus sect. Daucus</taxon>
    </lineage>
</organism>
<reference evidence="1" key="2">
    <citation type="submission" date="2022-03" db="EMBL/GenBank/DDBJ databases">
        <title>Draft title - Genomic analysis of global carrot germplasm unveils the trajectory of domestication and the origin of high carotenoid orange carrot.</title>
        <authorList>
            <person name="Iorizzo M."/>
            <person name="Ellison S."/>
            <person name="Senalik D."/>
            <person name="Macko-Podgorni A."/>
            <person name="Grzebelus D."/>
            <person name="Bostan H."/>
            <person name="Rolling W."/>
            <person name="Curaba J."/>
            <person name="Simon P."/>
        </authorList>
    </citation>
    <scope>NUCLEOTIDE SEQUENCE</scope>
    <source>
        <tissue evidence="1">Leaf</tissue>
    </source>
</reference>
<protein>
    <submittedName>
        <fullName evidence="1">Uncharacterized protein</fullName>
    </submittedName>
</protein>
<name>A0AAF0XGP7_DAUCS</name>
<evidence type="ECO:0000313" key="2">
    <source>
        <dbReference type="Proteomes" id="UP000077755"/>
    </source>
</evidence>
<dbReference type="KEGG" id="dcr:108195410"/>
<evidence type="ECO:0000313" key="1">
    <source>
        <dbReference type="EMBL" id="WOH07770.1"/>
    </source>
</evidence>
<dbReference type="AlphaFoldDB" id="A0AAF0XGP7"/>
<reference evidence="1" key="1">
    <citation type="journal article" date="2016" name="Nat. Genet.">
        <title>A high-quality carrot genome assembly provides new insights into carotenoid accumulation and asterid genome evolution.</title>
        <authorList>
            <person name="Iorizzo M."/>
            <person name="Ellison S."/>
            <person name="Senalik D."/>
            <person name="Zeng P."/>
            <person name="Satapoomin P."/>
            <person name="Huang J."/>
            <person name="Bowman M."/>
            <person name="Iovene M."/>
            <person name="Sanseverino W."/>
            <person name="Cavagnaro P."/>
            <person name="Yildiz M."/>
            <person name="Macko-Podgorni A."/>
            <person name="Moranska E."/>
            <person name="Grzebelus E."/>
            <person name="Grzebelus D."/>
            <person name="Ashrafi H."/>
            <person name="Zheng Z."/>
            <person name="Cheng S."/>
            <person name="Spooner D."/>
            <person name="Van Deynze A."/>
            <person name="Simon P."/>
        </authorList>
    </citation>
    <scope>NUCLEOTIDE SEQUENCE</scope>
    <source>
        <tissue evidence="1">Leaf</tissue>
    </source>
</reference>
<dbReference type="PANTHER" id="PTHR31050">
    <property type="entry name" value="OS08G0413200 PROTEIN"/>
    <property type="match status" value="1"/>
</dbReference>